<name>U9TWM6_RHIID</name>
<dbReference type="HOGENOM" id="CLU_2373893_0_0_1"/>
<reference evidence="1" key="1">
    <citation type="submission" date="2013-07" db="EMBL/GenBank/DDBJ databases">
        <title>The genome of an arbuscular mycorrhizal fungus provides insights into the evolution of the oldest plant symbiosis.</title>
        <authorList>
            <consortium name="DOE Joint Genome Institute"/>
            <person name="Tisserant E."/>
            <person name="Malbreil M."/>
            <person name="Kuo A."/>
            <person name="Kohler A."/>
            <person name="Symeonidi A."/>
            <person name="Balestrini R."/>
            <person name="Charron P."/>
            <person name="Duensing N."/>
            <person name="Frei-dit-Frey N."/>
            <person name="Gianinazzi-Pearson V."/>
            <person name="Gilbert B."/>
            <person name="Handa Y."/>
            <person name="Hijri M."/>
            <person name="Kaul R."/>
            <person name="Kawaguchi M."/>
            <person name="Krajinski F."/>
            <person name="Lammers P."/>
            <person name="Lapierre D."/>
            <person name="Masclaux F.G."/>
            <person name="Murat C."/>
            <person name="Morin E."/>
            <person name="Ndikumana S."/>
            <person name="Pagni M."/>
            <person name="Petitpierre D."/>
            <person name="Requena N."/>
            <person name="Rosikiewicz P."/>
            <person name="Riley R."/>
            <person name="Saito K."/>
            <person name="San Clemente H."/>
            <person name="Shapiro H."/>
            <person name="van Tuinen D."/>
            <person name="Becard G."/>
            <person name="Bonfante P."/>
            <person name="Paszkowski U."/>
            <person name="Shachar-Hill Y."/>
            <person name="Young J.P."/>
            <person name="Sanders I.R."/>
            <person name="Henrissat B."/>
            <person name="Rensing S.A."/>
            <person name="Grigoriev I.V."/>
            <person name="Corradi N."/>
            <person name="Roux C."/>
            <person name="Martin F."/>
        </authorList>
    </citation>
    <scope>NUCLEOTIDE SEQUENCE</scope>
    <source>
        <strain evidence="1">DAOM 197198</strain>
    </source>
</reference>
<accession>U9TWM6</accession>
<organism evidence="1">
    <name type="scientific">Rhizophagus irregularis (strain DAOM 181602 / DAOM 197198 / MUCL 43194)</name>
    <name type="common">Arbuscular mycorrhizal fungus</name>
    <name type="synonym">Glomus intraradices</name>
    <dbReference type="NCBI Taxonomy" id="747089"/>
    <lineage>
        <taxon>Eukaryota</taxon>
        <taxon>Fungi</taxon>
        <taxon>Fungi incertae sedis</taxon>
        <taxon>Mucoromycota</taxon>
        <taxon>Glomeromycotina</taxon>
        <taxon>Glomeromycetes</taxon>
        <taxon>Glomerales</taxon>
        <taxon>Glomeraceae</taxon>
        <taxon>Rhizophagus</taxon>
    </lineage>
</organism>
<proteinExistence type="predicted"/>
<evidence type="ECO:0000313" key="1">
    <source>
        <dbReference type="EMBL" id="ESA11832.1"/>
    </source>
</evidence>
<gene>
    <name evidence="1" type="ORF">GLOINDRAFT_27839</name>
</gene>
<sequence length="95" mass="10991">MRVDLAEQTLSKDVENAMEMIDELKEISAGTRFVIRDNQKTSTMNWISPQYQFDLLLSIQGFLDMVKNIFTLYPDVTIEPRRVSQDMLKGLFGTI</sequence>
<protein>
    <submittedName>
        <fullName evidence="1">Uncharacterized protein</fullName>
    </submittedName>
</protein>
<dbReference type="EMBL" id="KI285576">
    <property type="protein sequence ID" value="ESA11832.1"/>
    <property type="molecule type" value="Genomic_DNA"/>
</dbReference>
<dbReference type="AlphaFoldDB" id="U9TWM6"/>